<gene>
    <name evidence="4" type="ORF">DFP80_10567</name>
</gene>
<accession>A0A366JA66</accession>
<name>A0A366JA66_9GAMM</name>
<organism evidence="4 5">
    <name type="scientific">Marinomonas rhizomae</name>
    <dbReference type="NCBI Taxonomy" id="491948"/>
    <lineage>
        <taxon>Bacteria</taxon>
        <taxon>Pseudomonadati</taxon>
        <taxon>Pseudomonadota</taxon>
        <taxon>Gammaproteobacteria</taxon>
        <taxon>Oceanospirillales</taxon>
        <taxon>Oceanospirillaceae</taxon>
        <taxon>Marinomonas</taxon>
    </lineage>
</organism>
<comment type="caution">
    <text evidence="4">The sequence shown here is derived from an EMBL/GenBank/DDBJ whole genome shotgun (WGS) entry which is preliminary data.</text>
</comment>
<feature type="chain" id="PRO_5016769883" evidence="2">
    <location>
        <begin position="19"/>
        <end position="186"/>
    </location>
</feature>
<dbReference type="InterPro" id="IPR011250">
    <property type="entry name" value="OMP/PagP_B-barrel"/>
</dbReference>
<protein>
    <submittedName>
        <fullName evidence="4">Opacity protein-like surface antigen</fullName>
    </submittedName>
</protein>
<proteinExistence type="predicted"/>
<keyword evidence="5" id="KW-1185">Reference proteome</keyword>
<evidence type="ECO:0000313" key="4">
    <source>
        <dbReference type="EMBL" id="RBP83747.1"/>
    </source>
</evidence>
<dbReference type="SUPFAM" id="SSF56925">
    <property type="entry name" value="OMPA-like"/>
    <property type="match status" value="1"/>
</dbReference>
<reference evidence="4 5" key="1">
    <citation type="submission" date="2018-06" db="EMBL/GenBank/DDBJ databases">
        <title>Genomic Encyclopedia of Type Strains, Phase III (KMG-III): the genomes of soil and plant-associated and newly described type strains.</title>
        <authorList>
            <person name="Whitman W."/>
        </authorList>
    </citation>
    <scope>NUCLEOTIDE SEQUENCE [LARGE SCALE GENOMIC DNA]</scope>
    <source>
        <strain evidence="4 5">CECT 7377</strain>
    </source>
</reference>
<evidence type="ECO:0000313" key="5">
    <source>
        <dbReference type="Proteomes" id="UP000252792"/>
    </source>
</evidence>
<sequence length="186" mass="19688">MKKIVLLSMAVASMGASAVSVADTRAQVGAGYHGSSIAENNSDYDVDFTSPVFSARVLPSNHFAIETNYYLAGGGKFSLGADSGSSSYDTSGLELNLLLGTNMVDEGVYAYAGVGYFSETWKSNSSGSKYDASGLQAPIGVGYNFGNFAVDLQYAYRNPSAYDGQVFDHGSDAEASVYQLRFFSNL</sequence>
<feature type="signal peptide" evidence="2">
    <location>
        <begin position="1"/>
        <end position="18"/>
    </location>
</feature>
<evidence type="ECO:0000256" key="1">
    <source>
        <dbReference type="ARBA" id="ARBA00022729"/>
    </source>
</evidence>
<dbReference type="RefSeq" id="WP_113916115.1">
    <property type="nucleotide sequence ID" value="NZ_QNSE01000005.1"/>
</dbReference>
<dbReference type="InterPro" id="IPR027385">
    <property type="entry name" value="Beta-barrel_OMP"/>
</dbReference>
<dbReference type="Proteomes" id="UP000252792">
    <property type="component" value="Unassembled WGS sequence"/>
</dbReference>
<dbReference type="AlphaFoldDB" id="A0A366JA66"/>
<evidence type="ECO:0000259" key="3">
    <source>
        <dbReference type="Pfam" id="PF13505"/>
    </source>
</evidence>
<keyword evidence="1 2" id="KW-0732">Signal</keyword>
<dbReference type="OrthoDB" id="6104042at2"/>
<evidence type="ECO:0000256" key="2">
    <source>
        <dbReference type="SAM" id="SignalP"/>
    </source>
</evidence>
<feature type="domain" description="Outer membrane protein beta-barrel" evidence="3">
    <location>
        <begin position="5"/>
        <end position="169"/>
    </location>
</feature>
<dbReference type="Pfam" id="PF13505">
    <property type="entry name" value="OMP_b-brl"/>
    <property type="match status" value="1"/>
</dbReference>
<dbReference type="EMBL" id="QNSE01000005">
    <property type="protein sequence ID" value="RBP83747.1"/>
    <property type="molecule type" value="Genomic_DNA"/>
</dbReference>